<accession>A0A2U3DA62</accession>
<dbReference type="RefSeq" id="WP_109429956.1">
    <property type="nucleotide sequence ID" value="NZ_MPDK01000005.1"/>
</dbReference>
<evidence type="ECO:0000313" key="3">
    <source>
        <dbReference type="Proteomes" id="UP000245380"/>
    </source>
</evidence>
<proteinExistence type="predicted"/>
<feature type="signal peptide" evidence="1">
    <location>
        <begin position="1"/>
        <end position="24"/>
    </location>
</feature>
<feature type="chain" id="PRO_5015452682" evidence="1">
    <location>
        <begin position="25"/>
        <end position="250"/>
    </location>
</feature>
<dbReference type="EMBL" id="MPDK01000005">
    <property type="protein sequence ID" value="PWI58169.1"/>
    <property type="molecule type" value="Genomic_DNA"/>
</dbReference>
<reference evidence="2 3" key="1">
    <citation type="submission" date="2016-11" db="EMBL/GenBank/DDBJ databases">
        <title>Comparative genomics of Acidibacillus ferroxidans species.</title>
        <authorList>
            <person name="Oliveira G."/>
            <person name="Nunes G."/>
            <person name="Oliveira R."/>
            <person name="Araujo F."/>
            <person name="Salim A."/>
            <person name="Scholte L."/>
            <person name="Morais D."/>
            <person name="Nancucheo I."/>
            <person name="Johnson D.B."/>
            <person name="Grail B."/>
            <person name="Bittencourt J."/>
            <person name="Valadares R."/>
        </authorList>
    </citation>
    <scope>NUCLEOTIDE SEQUENCE [LARGE SCALE GENOMIC DNA]</scope>
    <source>
        <strain evidence="2 3">Y002</strain>
    </source>
</reference>
<evidence type="ECO:0000313" key="2">
    <source>
        <dbReference type="EMBL" id="PWI58169.1"/>
    </source>
</evidence>
<protein>
    <submittedName>
        <fullName evidence="2">Uncharacterized protein</fullName>
    </submittedName>
</protein>
<name>A0A2U3DA62_SULT2</name>
<comment type="caution">
    <text evidence="2">The sequence shown here is derived from an EMBL/GenBank/DDBJ whole genome shotgun (WGS) entry which is preliminary data.</text>
</comment>
<keyword evidence="1" id="KW-0732">Signal</keyword>
<dbReference type="Proteomes" id="UP000245380">
    <property type="component" value="Unassembled WGS sequence"/>
</dbReference>
<dbReference type="OrthoDB" id="2373296at2"/>
<sequence length="250" mass="27585">MKKKRMMWLSVLASAMLLTGCNLVSDPALYNQETVQRSVTPDGLNQVSTALSSMADVKSYELKASMQAHTGRFVQTVQFYGSVKLPSEVSMDETIGGANYLIYQDGSFAYEKDGNRWSPMQPLTALTPWQSLSSLLSVSPPKVVYQLPQQTVVSWLCDVYQFKTVASGTLLGGMGATSNMNQRTVPREALYTVWVDTTDGKLRQIEVQSTVGVPGLGTTAFDAKELFFGFNNPKLKFKIPTDLLSQIERP</sequence>
<organism evidence="2 3">
    <name type="scientific">Sulfoacidibacillus thermotolerans</name>
    <name type="common">Acidibacillus sulfuroxidans</name>
    <dbReference type="NCBI Taxonomy" id="1765684"/>
    <lineage>
        <taxon>Bacteria</taxon>
        <taxon>Bacillati</taxon>
        <taxon>Bacillota</taxon>
        <taxon>Bacilli</taxon>
        <taxon>Bacillales</taxon>
        <taxon>Alicyclobacillaceae</taxon>
        <taxon>Sulfoacidibacillus</taxon>
    </lineage>
</organism>
<gene>
    <name evidence="2" type="ORF">BM613_04325</name>
</gene>
<keyword evidence="3" id="KW-1185">Reference proteome</keyword>
<dbReference type="PROSITE" id="PS51257">
    <property type="entry name" value="PROKAR_LIPOPROTEIN"/>
    <property type="match status" value="1"/>
</dbReference>
<evidence type="ECO:0000256" key="1">
    <source>
        <dbReference type="SAM" id="SignalP"/>
    </source>
</evidence>
<dbReference type="AlphaFoldDB" id="A0A2U3DA62"/>